<accession>A0A8J3DWU7</accession>
<feature type="transmembrane region" description="Helical" evidence="1">
    <location>
        <begin position="12"/>
        <end position="36"/>
    </location>
</feature>
<keyword evidence="1" id="KW-0812">Transmembrane</keyword>
<proteinExistence type="predicted"/>
<sequence>MSLRPPPFLPVAVGYFVAVIVAVMVTVLLIIGTPFFESEVGVVTWPDVLRQLPSLVTVGTAWTFPCALPGFLVAVLIGEKLKWNSWRPYAIAGFGNAAPALAIFSVLFGSLSDLTAMTVSSFPGGFAGGLAYWFASGRYVASRRA</sequence>
<comment type="caution">
    <text evidence="2">The sequence shown here is derived from an EMBL/GenBank/DDBJ whole genome shotgun (WGS) entry which is preliminary data.</text>
</comment>
<keyword evidence="3" id="KW-1185">Reference proteome</keyword>
<keyword evidence="1" id="KW-1133">Transmembrane helix</keyword>
<name>A0A8J3DWU7_9HYPH</name>
<feature type="transmembrane region" description="Helical" evidence="1">
    <location>
        <begin position="89"/>
        <end position="108"/>
    </location>
</feature>
<reference evidence="2" key="1">
    <citation type="journal article" date="2014" name="Int. J. Syst. Evol. Microbiol.">
        <title>Complete genome sequence of Corynebacterium casei LMG S-19264T (=DSM 44701T), isolated from a smear-ripened cheese.</title>
        <authorList>
            <consortium name="US DOE Joint Genome Institute (JGI-PGF)"/>
            <person name="Walter F."/>
            <person name="Albersmeier A."/>
            <person name="Kalinowski J."/>
            <person name="Ruckert C."/>
        </authorList>
    </citation>
    <scope>NUCLEOTIDE SEQUENCE</scope>
    <source>
        <strain evidence="2">KCTC 42249</strain>
    </source>
</reference>
<evidence type="ECO:0000256" key="1">
    <source>
        <dbReference type="SAM" id="Phobius"/>
    </source>
</evidence>
<dbReference type="RefSeq" id="WP_189505029.1">
    <property type="nucleotide sequence ID" value="NZ_BMZQ01000002.1"/>
</dbReference>
<protein>
    <submittedName>
        <fullName evidence="2">Uncharacterized protein</fullName>
    </submittedName>
</protein>
<organism evidence="2 3">
    <name type="scientific">Tianweitania populi</name>
    <dbReference type="NCBI Taxonomy" id="1607949"/>
    <lineage>
        <taxon>Bacteria</taxon>
        <taxon>Pseudomonadati</taxon>
        <taxon>Pseudomonadota</taxon>
        <taxon>Alphaproteobacteria</taxon>
        <taxon>Hyphomicrobiales</taxon>
        <taxon>Phyllobacteriaceae</taxon>
        <taxon>Tianweitania</taxon>
    </lineage>
</organism>
<dbReference type="EMBL" id="BMZQ01000002">
    <property type="protein sequence ID" value="GHD18445.1"/>
    <property type="molecule type" value="Genomic_DNA"/>
</dbReference>
<evidence type="ECO:0000313" key="2">
    <source>
        <dbReference type="EMBL" id="GHD18445.1"/>
    </source>
</evidence>
<evidence type="ECO:0000313" key="3">
    <source>
        <dbReference type="Proteomes" id="UP000630142"/>
    </source>
</evidence>
<feature type="transmembrane region" description="Helical" evidence="1">
    <location>
        <begin position="114"/>
        <end position="135"/>
    </location>
</feature>
<feature type="transmembrane region" description="Helical" evidence="1">
    <location>
        <begin position="56"/>
        <end position="77"/>
    </location>
</feature>
<dbReference type="AlphaFoldDB" id="A0A8J3DWU7"/>
<dbReference type="Proteomes" id="UP000630142">
    <property type="component" value="Unassembled WGS sequence"/>
</dbReference>
<keyword evidence="1" id="KW-0472">Membrane</keyword>
<reference evidence="2" key="2">
    <citation type="submission" date="2020-09" db="EMBL/GenBank/DDBJ databases">
        <authorList>
            <person name="Sun Q."/>
            <person name="Kim S."/>
        </authorList>
    </citation>
    <scope>NUCLEOTIDE SEQUENCE</scope>
    <source>
        <strain evidence="2">KCTC 42249</strain>
    </source>
</reference>
<gene>
    <name evidence="2" type="ORF">GCM10016234_29010</name>
</gene>